<evidence type="ECO:0000259" key="2">
    <source>
        <dbReference type="Pfam" id="PF03629"/>
    </source>
</evidence>
<dbReference type="PANTHER" id="PTHR31988:SF15">
    <property type="entry name" value="ESTERASE, PUTATIVE (DUF303)-RELATED"/>
    <property type="match status" value="1"/>
</dbReference>
<accession>A0A6A2YAT4</accession>
<dbReference type="InterPro" id="IPR052940">
    <property type="entry name" value="Carb_Esterase_6"/>
</dbReference>
<proteinExistence type="predicted"/>
<protein>
    <submittedName>
        <fullName evidence="3">Carbohydrate esterase</fullName>
    </submittedName>
</protein>
<dbReference type="EMBL" id="VEPZ02001411">
    <property type="protein sequence ID" value="KAE8674726.1"/>
    <property type="molecule type" value="Genomic_DNA"/>
</dbReference>
<dbReference type="Proteomes" id="UP000436088">
    <property type="component" value="Unassembled WGS sequence"/>
</dbReference>
<keyword evidence="4" id="KW-1185">Reference proteome</keyword>
<feature type="domain" description="Sialate O-acetylesterase" evidence="2">
    <location>
        <begin position="1"/>
        <end position="223"/>
    </location>
</feature>
<dbReference type="InterPro" id="IPR036514">
    <property type="entry name" value="SGNH_hydro_sf"/>
</dbReference>
<evidence type="ECO:0000313" key="3">
    <source>
        <dbReference type="EMBL" id="KAE8674726.1"/>
    </source>
</evidence>
<dbReference type="GO" id="GO:0016787">
    <property type="term" value="F:hydrolase activity"/>
    <property type="evidence" value="ECO:0007669"/>
    <property type="project" value="UniProtKB-KW"/>
</dbReference>
<gene>
    <name evidence="3" type="ORF">F3Y22_tig00111719pilonHSYRG00014</name>
</gene>
<keyword evidence="1" id="KW-0378">Hydrolase</keyword>
<dbReference type="InterPro" id="IPR005181">
    <property type="entry name" value="SASA"/>
</dbReference>
<evidence type="ECO:0000313" key="4">
    <source>
        <dbReference type="Proteomes" id="UP000436088"/>
    </source>
</evidence>
<dbReference type="PANTHER" id="PTHR31988">
    <property type="entry name" value="ESTERASE, PUTATIVE (DUF303)-RELATED"/>
    <property type="match status" value="1"/>
</dbReference>
<dbReference type="Pfam" id="PF03629">
    <property type="entry name" value="SASA"/>
    <property type="match status" value="1"/>
</dbReference>
<name>A0A6A2YAT4_HIBSY</name>
<dbReference type="AlphaFoldDB" id="A0A6A2YAT4"/>
<dbReference type="SUPFAM" id="SSF52266">
    <property type="entry name" value="SGNH hydrolase"/>
    <property type="match status" value="1"/>
</dbReference>
<reference evidence="3" key="1">
    <citation type="submission" date="2019-09" db="EMBL/GenBank/DDBJ databases">
        <title>Draft genome information of white flower Hibiscus syriacus.</title>
        <authorList>
            <person name="Kim Y.-M."/>
        </authorList>
    </citation>
    <scope>NUCLEOTIDE SEQUENCE [LARGE SCALE GENOMIC DNA]</scope>
    <source>
        <strain evidence="3">YM2019G1</strain>
    </source>
</reference>
<dbReference type="Gene3D" id="3.40.50.1110">
    <property type="entry name" value="SGNH hydrolase"/>
    <property type="match status" value="1"/>
</dbReference>
<evidence type="ECO:0000256" key="1">
    <source>
        <dbReference type="ARBA" id="ARBA00022801"/>
    </source>
</evidence>
<comment type="caution">
    <text evidence="3">The sequence shown here is derived from an EMBL/GenBank/DDBJ whole genome shotgun (WGS) entry which is preliminary data.</text>
</comment>
<sequence>MAGRGGVTYDISTGTWKWDGVVPTQCQPNPSIFRLSADLAWVPAREPIHADIDARMTDGIGPGMSFANAVLTKDFNFGPIGLVPCAVGGTSINQWQKGELLYEQLVKRAQMAQQSGVYRAILWYQGEADTLSQEDADLYEARLKTFFNDLRSDLNAPTLPIFQVALASGEGPYIEEVREGQLNISLQNVKCVDAKGLPLEPDRLHLTTQAQVRLGKMLADAYLGFMPSSSTTNNAPSTRFSTSVPRVLIIAQFFRGLWMILTF</sequence>
<organism evidence="3 4">
    <name type="scientific">Hibiscus syriacus</name>
    <name type="common">Rose of Sharon</name>
    <dbReference type="NCBI Taxonomy" id="106335"/>
    <lineage>
        <taxon>Eukaryota</taxon>
        <taxon>Viridiplantae</taxon>
        <taxon>Streptophyta</taxon>
        <taxon>Embryophyta</taxon>
        <taxon>Tracheophyta</taxon>
        <taxon>Spermatophyta</taxon>
        <taxon>Magnoliopsida</taxon>
        <taxon>eudicotyledons</taxon>
        <taxon>Gunneridae</taxon>
        <taxon>Pentapetalae</taxon>
        <taxon>rosids</taxon>
        <taxon>malvids</taxon>
        <taxon>Malvales</taxon>
        <taxon>Malvaceae</taxon>
        <taxon>Malvoideae</taxon>
        <taxon>Hibiscus</taxon>
    </lineage>
</organism>